<reference evidence="3 4" key="1">
    <citation type="journal article" date="2009" name="Stand. Genomic Sci.">
        <title>Complete genome sequence of Desulfotomaculum acetoxidans type strain (5575).</title>
        <authorList>
            <person name="Spring S."/>
            <person name="Lapidus A."/>
            <person name="Schroder M."/>
            <person name="Gleim D."/>
            <person name="Sims D."/>
            <person name="Meincke L."/>
            <person name="Glavina Del Rio T."/>
            <person name="Tice H."/>
            <person name="Copeland A."/>
            <person name="Cheng J.F."/>
            <person name="Lucas S."/>
            <person name="Chen F."/>
            <person name="Nolan M."/>
            <person name="Bruce D."/>
            <person name="Goodwin L."/>
            <person name="Pitluck S."/>
            <person name="Ivanova N."/>
            <person name="Mavromatis K."/>
            <person name="Mikhailova N."/>
            <person name="Pati A."/>
            <person name="Chen A."/>
            <person name="Palaniappan K."/>
            <person name="Land M."/>
            <person name="Hauser L."/>
            <person name="Chang Y.J."/>
            <person name="Jeffries C.D."/>
            <person name="Chain P."/>
            <person name="Saunders E."/>
            <person name="Brettin T."/>
            <person name="Detter J.C."/>
            <person name="Goker M."/>
            <person name="Bristow J."/>
            <person name="Eisen J.A."/>
            <person name="Markowitz V."/>
            <person name="Hugenholtz P."/>
            <person name="Kyrpides N.C."/>
            <person name="Klenk H.P."/>
            <person name="Han C."/>
        </authorList>
    </citation>
    <scope>NUCLEOTIDE SEQUENCE [LARGE SCALE GENOMIC DNA]</scope>
    <source>
        <strain evidence="4">ATCC 49208 / DSM 771 / VKM B-1644</strain>
    </source>
</reference>
<evidence type="ECO:0000313" key="3">
    <source>
        <dbReference type="EMBL" id="ACV63829.1"/>
    </source>
</evidence>
<dbReference type="AlphaFoldDB" id="C8W3P3"/>
<comment type="similarity">
    <text evidence="1">Belongs to the sulfur carrier protein TusA family.</text>
</comment>
<dbReference type="SUPFAM" id="SSF75169">
    <property type="entry name" value="DsrEFH-like"/>
    <property type="match status" value="1"/>
</dbReference>
<dbReference type="PANTHER" id="PTHR33279:SF6">
    <property type="entry name" value="SULFUR CARRIER PROTEIN YEDF-RELATED"/>
    <property type="match status" value="1"/>
</dbReference>
<dbReference type="PANTHER" id="PTHR33279">
    <property type="entry name" value="SULFUR CARRIER PROTEIN YEDF-RELATED"/>
    <property type="match status" value="1"/>
</dbReference>
<evidence type="ECO:0000313" key="4">
    <source>
        <dbReference type="Proteomes" id="UP000002217"/>
    </source>
</evidence>
<sequence length="199" mass="21566">MSEVNCRGLACPSPVINTKKALDNIESGTVTTIVDNAIARDNVAMFARNSGYQVSVDQQGNEYYITVTKGDEQIKTSPAPASTLSEQNNQMYFISSDSIGKGSDELGTLLMRSFIFTLTEIKPVPAGLIFVNAGVRLTTEHSPVLEHLHTLQNNGTVIISCGTCLDYYGLKEKLVVGKISNMYDIVEYMSGASKVINVS</sequence>
<dbReference type="Pfam" id="PF02635">
    <property type="entry name" value="DsrE"/>
    <property type="match status" value="1"/>
</dbReference>
<dbReference type="eggNOG" id="COG0425">
    <property type="taxonomic scope" value="Bacteria"/>
</dbReference>
<evidence type="ECO:0000256" key="1">
    <source>
        <dbReference type="ARBA" id="ARBA00008984"/>
    </source>
</evidence>
<dbReference type="PROSITE" id="PS01148">
    <property type="entry name" value="UPF0033"/>
    <property type="match status" value="1"/>
</dbReference>
<keyword evidence="4" id="KW-1185">Reference proteome</keyword>
<dbReference type="STRING" id="485916.Dtox_3077"/>
<accession>C8W3P3</accession>
<dbReference type="RefSeq" id="WP_015758521.1">
    <property type="nucleotide sequence ID" value="NC_013216.1"/>
</dbReference>
<dbReference type="InterPro" id="IPR003787">
    <property type="entry name" value="Sulphur_relay_DsrE/F-like"/>
</dbReference>
<proteinExistence type="inferred from homology"/>
<dbReference type="InterPro" id="IPR036868">
    <property type="entry name" value="TusA-like_sf"/>
</dbReference>
<dbReference type="InterPro" id="IPR019870">
    <property type="entry name" value="Se_metab_YedF"/>
</dbReference>
<dbReference type="SUPFAM" id="SSF64307">
    <property type="entry name" value="SirA-like"/>
    <property type="match status" value="1"/>
</dbReference>
<dbReference type="InterPro" id="IPR001455">
    <property type="entry name" value="TusA-like"/>
</dbReference>
<feature type="domain" description="UPF0033" evidence="2">
    <location>
        <begin position="4"/>
        <end position="28"/>
    </location>
</feature>
<evidence type="ECO:0000259" key="2">
    <source>
        <dbReference type="PROSITE" id="PS01148"/>
    </source>
</evidence>
<name>C8W3P3_DESAS</name>
<protein>
    <submittedName>
        <fullName evidence="3">SirA family protein</fullName>
    </submittedName>
</protein>
<dbReference type="HOGENOM" id="CLU_097491_0_0_9"/>
<dbReference type="EMBL" id="CP001720">
    <property type="protein sequence ID" value="ACV63829.1"/>
    <property type="molecule type" value="Genomic_DNA"/>
</dbReference>
<dbReference type="CDD" id="cd03421">
    <property type="entry name" value="SirA_like_N"/>
    <property type="match status" value="1"/>
</dbReference>
<dbReference type="Pfam" id="PF01206">
    <property type="entry name" value="TusA"/>
    <property type="match status" value="1"/>
</dbReference>
<organism evidence="3 4">
    <name type="scientific">Desulfofarcimen acetoxidans (strain ATCC 49208 / DSM 771 / KCTC 5769 / VKM B-1644 / 5575)</name>
    <name type="common">Desulfotomaculum acetoxidans</name>
    <dbReference type="NCBI Taxonomy" id="485916"/>
    <lineage>
        <taxon>Bacteria</taxon>
        <taxon>Bacillati</taxon>
        <taxon>Bacillota</taxon>
        <taxon>Clostridia</taxon>
        <taxon>Eubacteriales</taxon>
        <taxon>Peptococcaceae</taxon>
        <taxon>Desulfofarcimen</taxon>
    </lineage>
</organism>
<dbReference type="Proteomes" id="UP000002217">
    <property type="component" value="Chromosome"/>
</dbReference>
<dbReference type="Gene3D" id="3.30.110.40">
    <property type="entry name" value="TusA-like domain"/>
    <property type="match status" value="1"/>
</dbReference>
<dbReference type="KEGG" id="dae:Dtox_3077"/>
<gene>
    <name evidence="3" type="ordered locus">Dtox_3077</name>
</gene>
<dbReference type="NCBIfam" id="TIGR03527">
    <property type="entry name" value="selenium_YedF"/>
    <property type="match status" value="1"/>
</dbReference>
<dbReference type="InterPro" id="IPR027396">
    <property type="entry name" value="DsrEFH-like"/>
</dbReference>